<keyword evidence="4" id="KW-1185">Reference proteome</keyword>
<gene>
    <name evidence="3" type="ORF">FNT36_04320</name>
</gene>
<dbReference type="InterPro" id="IPR052918">
    <property type="entry name" value="Motility_Chemotaxis_Reg"/>
</dbReference>
<dbReference type="Proteomes" id="UP000317624">
    <property type="component" value="Unassembled WGS sequence"/>
</dbReference>
<dbReference type="InterPro" id="IPR026444">
    <property type="entry name" value="Secre_tail"/>
</dbReference>
<evidence type="ECO:0000313" key="3">
    <source>
        <dbReference type="EMBL" id="TVT43320.1"/>
    </source>
</evidence>
<comment type="caution">
    <text evidence="3">The sequence shown here is derived from an EMBL/GenBank/DDBJ whole genome shotgun (WGS) entry which is preliminary data.</text>
</comment>
<dbReference type="Pfam" id="PF18962">
    <property type="entry name" value="Por_Secre_tail"/>
    <property type="match status" value="1"/>
</dbReference>
<keyword evidence="1" id="KW-0732">Signal</keyword>
<dbReference type="SUPFAM" id="SSF63829">
    <property type="entry name" value="Calcium-dependent phosphotriesterase"/>
    <property type="match status" value="1"/>
</dbReference>
<protein>
    <submittedName>
        <fullName evidence="3">T9SS type A sorting domain-containing protein</fullName>
    </submittedName>
</protein>
<feature type="domain" description="Secretion system C-terminal sorting" evidence="2">
    <location>
        <begin position="464"/>
        <end position="529"/>
    </location>
</feature>
<organism evidence="3 4">
    <name type="scientific">Hymenobacter setariae</name>
    <dbReference type="NCBI Taxonomy" id="2594794"/>
    <lineage>
        <taxon>Bacteria</taxon>
        <taxon>Pseudomonadati</taxon>
        <taxon>Bacteroidota</taxon>
        <taxon>Cytophagia</taxon>
        <taxon>Cytophagales</taxon>
        <taxon>Hymenobacteraceae</taxon>
        <taxon>Hymenobacter</taxon>
    </lineage>
</organism>
<reference evidence="3 4" key="1">
    <citation type="submission" date="2019-07" db="EMBL/GenBank/DDBJ databases">
        <title>Hymenobacter sp. straun FUR1 Genome sequencing and assembly.</title>
        <authorList>
            <person name="Chhetri G."/>
        </authorList>
    </citation>
    <scope>NUCLEOTIDE SEQUENCE [LARGE SCALE GENOMIC DNA]</scope>
    <source>
        <strain evidence="3 4">Fur1</strain>
    </source>
</reference>
<evidence type="ECO:0000313" key="4">
    <source>
        <dbReference type="Proteomes" id="UP000317624"/>
    </source>
</evidence>
<sequence length="535" mass="54263">MIKFLLVGLLWSIGLAASLPSQGQAWQWAAAQSSGTAGLVEFTAVALDEGGNTVVAGSFRGTVTLGTFTLTSAGGTDGIVARLSPAGVWLQATSLGGPNNEAITAVAVSAAGAVWVAGGFNNTLSLGGATLTGGTSVSGFYNGMFLANWDAGGQWQHVAQAKNLVGVDRILPEANGDILLVGNYFDANTTFGTVVLPTPVIRNTFVARYRPGTGWVHVAYATNGSYLWVGGIALDATGTLVLAGYMQVPNNMPITFGAQTVTVPASSGNQALFVARFGLDGTWTQLAYASPGASPAAEVALALDTNGDALVAGSLTTSQGTFGALTLQNPTGNNAYPFLARLNAAGSWVQVQGGVGPGGRAILNRDGSYTRFTEDNTSFEATATTATGVTTPLLRASSSAGIVLRCTAMSPTGQLVMAGTFSNPSATFGSLALTTTNQQAAFVASAAGRPLAAKAAEGPAALLLFPNPARHAATLRLPAPIAKPLPVAVFDALGHLVRQQALPAHATEVVLDLAGLSPGLYLVRAGTATSRLAVE</sequence>
<proteinExistence type="predicted"/>
<dbReference type="NCBIfam" id="TIGR04183">
    <property type="entry name" value="Por_Secre_tail"/>
    <property type="match status" value="1"/>
</dbReference>
<evidence type="ECO:0000256" key="1">
    <source>
        <dbReference type="SAM" id="SignalP"/>
    </source>
</evidence>
<dbReference type="RefSeq" id="WP_144844705.1">
    <property type="nucleotide sequence ID" value="NZ_VMRJ01000001.1"/>
</dbReference>
<dbReference type="AlphaFoldDB" id="A0A558C3I2"/>
<dbReference type="EMBL" id="VMRJ01000001">
    <property type="protein sequence ID" value="TVT43320.1"/>
    <property type="molecule type" value="Genomic_DNA"/>
</dbReference>
<dbReference type="PANTHER" id="PTHR35580">
    <property type="entry name" value="CELL SURFACE GLYCOPROTEIN (S-LAYER PROTEIN)-LIKE PROTEIN"/>
    <property type="match status" value="1"/>
</dbReference>
<evidence type="ECO:0000259" key="2">
    <source>
        <dbReference type="Pfam" id="PF18962"/>
    </source>
</evidence>
<dbReference type="PANTHER" id="PTHR35580:SF1">
    <property type="entry name" value="PHYTASE-LIKE DOMAIN-CONTAINING PROTEIN"/>
    <property type="match status" value="1"/>
</dbReference>
<name>A0A558C3I2_9BACT</name>
<feature type="signal peptide" evidence="1">
    <location>
        <begin position="1"/>
        <end position="16"/>
    </location>
</feature>
<dbReference type="OrthoDB" id="5522807at2"/>
<accession>A0A558C3I2</accession>
<feature type="chain" id="PRO_5035193645" evidence="1">
    <location>
        <begin position="17"/>
        <end position="535"/>
    </location>
</feature>